<evidence type="ECO:0000256" key="8">
    <source>
        <dbReference type="RuleBase" id="RU000461"/>
    </source>
</evidence>
<keyword evidence="4 8" id="KW-0479">Metal-binding</keyword>
<dbReference type="Gene3D" id="1.10.630.10">
    <property type="entry name" value="Cytochrome P450"/>
    <property type="match status" value="1"/>
</dbReference>
<evidence type="ECO:0000256" key="2">
    <source>
        <dbReference type="ARBA" id="ARBA00010617"/>
    </source>
</evidence>
<gene>
    <name evidence="9" type="ORF">E6Q54_13845</name>
</gene>
<evidence type="ECO:0000256" key="4">
    <source>
        <dbReference type="ARBA" id="ARBA00022723"/>
    </source>
</evidence>
<dbReference type="InterPro" id="IPR001128">
    <property type="entry name" value="Cyt_P450"/>
</dbReference>
<dbReference type="EMBL" id="SSGD01000079">
    <property type="protein sequence ID" value="TXI54827.1"/>
    <property type="molecule type" value="Genomic_DNA"/>
</dbReference>
<comment type="cofactor">
    <cofactor evidence="1">
        <name>heme</name>
        <dbReference type="ChEBI" id="CHEBI:30413"/>
    </cofactor>
</comment>
<protein>
    <submittedName>
        <fullName evidence="9">Cytochrome P450</fullName>
    </submittedName>
</protein>
<evidence type="ECO:0000256" key="7">
    <source>
        <dbReference type="ARBA" id="ARBA00023033"/>
    </source>
</evidence>
<organism evidence="9 10">
    <name type="scientific">Mycolicibacter arupensis</name>
    <dbReference type="NCBI Taxonomy" id="342002"/>
    <lineage>
        <taxon>Bacteria</taxon>
        <taxon>Bacillati</taxon>
        <taxon>Actinomycetota</taxon>
        <taxon>Actinomycetes</taxon>
        <taxon>Mycobacteriales</taxon>
        <taxon>Mycobacteriaceae</taxon>
        <taxon>Mycolicibacter</taxon>
    </lineage>
</organism>
<reference evidence="9 10" key="1">
    <citation type="submission" date="2018-09" db="EMBL/GenBank/DDBJ databases">
        <title>Metagenome Assembled Genomes from an Advanced Water Purification Facility.</title>
        <authorList>
            <person name="Stamps B.W."/>
            <person name="Spear J.R."/>
        </authorList>
    </citation>
    <scope>NUCLEOTIDE SEQUENCE [LARGE SCALE GENOMIC DNA]</scope>
    <source>
        <strain evidence="9">Bin_29_2</strain>
    </source>
</reference>
<dbReference type="InterPro" id="IPR017972">
    <property type="entry name" value="Cyt_P450_CS"/>
</dbReference>
<dbReference type="FunFam" id="1.10.630.10:FF:000018">
    <property type="entry name" value="Cytochrome P450 monooxygenase"/>
    <property type="match status" value="1"/>
</dbReference>
<accession>A0A5C7XZ22</accession>
<dbReference type="GO" id="GO:0020037">
    <property type="term" value="F:heme binding"/>
    <property type="evidence" value="ECO:0007669"/>
    <property type="project" value="InterPro"/>
</dbReference>
<dbReference type="InterPro" id="IPR036396">
    <property type="entry name" value="Cyt_P450_sf"/>
</dbReference>
<evidence type="ECO:0000313" key="9">
    <source>
        <dbReference type="EMBL" id="TXI54827.1"/>
    </source>
</evidence>
<dbReference type="GO" id="GO:0004497">
    <property type="term" value="F:monooxygenase activity"/>
    <property type="evidence" value="ECO:0007669"/>
    <property type="project" value="UniProtKB-KW"/>
</dbReference>
<dbReference type="PANTHER" id="PTHR46696">
    <property type="entry name" value="P450, PUTATIVE (EUROFUNG)-RELATED"/>
    <property type="match status" value="1"/>
</dbReference>
<evidence type="ECO:0000256" key="5">
    <source>
        <dbReference type="ARBA" id="ARBA00023002"/>
    </source>
</evidence>
<evidence type="ECO:0000256" key="6">
    <source>
        <dbReference type="ARBA" id="ARBA00023004"/>
    </source>
</evidence>
<dbReference type="PANTHER" id="PTHR46696:SF6">
    <property type="entry name" value="P450, PUTATIVE (EUROFUNG)-RELATED"/>
    <property type="match status" value="1"/>
</dbReference>
<keyword evidence="5 8" id="KW-0560">Oxidoreductase</keyword>
<dbReference type="Proteomes" id="UP000321797">
    <property type="component" value="Unassembled WGS sequence"/>
</dbReference>
<evidence type="ECO:0000313" key="10">
    <source>
        <dbReference type="Proteomes" id="UP000321797"/>
    </source>
</evidence>
<dbReference type="PRINTS" id="PR00359">
    <property type="entry name" value="BP450"/>
</dbReference>
<name>A0A5C7XZ22_9MYCO</name>
<keyword evidence="6 8" id="KW-0408">Iron</keyword>
<dbReference type="InterPro" id="IPR002397">
    <property type="entry name" value="Cyt_P450_B"/>
</dbReference>
<comment type="similarity">
    <text evidence="2 8">Belongs to the cytochrome P450 family.</text>
</comment>
<evidence type="ECO:0000256" key="1">
    <source>
        <dbReference type="ARBA" id="ARBA00001971"/>
    </source>
</evidence>
<dbReference type="Pfam" id="PF00067">
    <property type="entry name" value="p450"/>
    <property type="match status" value="1"/>
</dbReference>
<keyword evidence="7 8" id="KW-0503">Monooxygenase</keyword>
<dbReference type="CDD" id="cd11078">
    <property type="entry name" value="CYP130-like"/>
    <property type="match status" value="1"/>
</dbReference>
<dbReference type="GO" id="GO:0016705">
    <property type="term" value="F:oxidoreductase activity, acting on paired donors, with incorporation or reduction of molecular oxygen"/>
    <property type="evidence" value="ECO:0007669"/>
    <property type="project" value="InterPro"/>
</dbReference>
<sequence>MTKNGSSVKVSPTGCPVSHQAAAFSFFERDYQEAPAQALAWSRAAEPVFYNPESDYWVVTRYDDVKKVMSDFRDFSAAITLQPVTSPSSEAQETLGSYGFNPCPGLVDADPPFHRQIRKVNAPVFMPDQVQHLEGFIRTTTNRYIDAFYAKGRADLVADLLWDVPCLIALQFLGVPDEDVDNVRKLATSMTVFGWGRPGPEEQVRAAEGYGQFWELAGGIITKLKEQVDPSGWLGHMIKTQRQQPDLVSDQWLQSIVMGGTMAAHETTTNATANAIVTLLRNREQWDLLCAEPERIPRAVEECLRHSSSVAAWRRIAKQDTEVGDVTIPADGKILAVLASANFDATAFQNPDTFDITREDAGQHIAFGFGTHTCLGNHVARLEMRIFLEILTARLPGMRLADQQLHYLPNTSFRGPEQLLIEW</sequence>
<evidence type="ECO:0000256" key="3">
    <source>
        <dbReference type="ARBA" id="ARBA00022617"/>
    </source>
</evidence>
<dbReference type="SUPFAM" id="SSF48264">
    <property type="entry name" value="Cytochrome P450"/>
    <property type="match status" value="1"/>
</dbReference>
<dbReference type="GO" id="GO:0005506">
    <property type="term" value="F:iron ion binding"/>
    <property type="evidence" value="ECO:0007669"/>
    <property type="project" value="InterPro"/>
</dbReference>
<proteinExistence type="inferred from homology"/>
<dbReference type="AlphaFoldDB" id="A0A5C7XZ22"/>
<dbReference type="PROSITE" id="PS00086">
    <property type="entry name" value="CYTOCHROME_P450"/>
    <property type="match status" value="1"/>
</dbReference>
<comment type="caution">
    <text evidence="9">The sequence shown here is derived from an EMBL/GenBank/DDBJ whole genome shotgun (WGS) entry which is preliminary data.</text>
</comment>
<keyword evidence="3 8" id="KW-0349">Heme</keyword>